<evidence type="ECO:0000256" key="2">
    <source>
        <dbReference type="ARBA" id="ARBA00022692"/>
    </source>
</evidence>
<comment type="subcellular location">
    <subcellularLocation>
        <location evidence="1">Membrane</location>
        <topology evidence="1">Multi-pass membrane protein</topology>
    </subcellularLocation>
</comment>
<dbReference type="GO" id="GO:0016020">
    <property type="term" value="C:membrane"/>
    <property type="evidence" value="ECO:0007669"/>
    <property type="project" value="UniProtKB-SubCell"/>
</dbReference>
<evidence type="ECO:0000256" key="5">
    <source>
        <dbReference type="SAM" id="Phobius"/>
    </source>
</evidence>
<keyword evidence="4 5" id="KW-0472">Membrane</keyword>
<dbReference type="Pfam" id="PF07681">
    <property type="entry name" value="DoxX"/>
    <property type="match status" value="1"/>
</dbReference>
<feature type="transmembrane region" description="Helical" evidence="5">
    <location>
        <begin position="48"/>
        <end position="66"/>
    </location>
</feature>
<keyword evidence="2 5" id="KW-0812">Transmembrane</keyword>
<dbReference type="InterPro" id="IPR032808">
    <property type="entry name" value="DoxX"/>
</dbReference>
<evidence type="ECO:0000313" key="6">
    <source>
        <dbReference type="EMBL" id="RFU15418.1"/>
    </source>
</evidence>
<evidence type="ECO:0000256" key="3">
    <source>
        <dbReference type="ARBA" id="ARBA00022989"/>
    </source>
</evidence>
<dbReference type="AlphaFoldDB" id="A0A372IKK4"/>
<keyword evidence="7" id="KW-1185">Reference proteome</keyword>
<protein>
    <submittedName>
        <fullName evidence="6">DoxX family membrane protein</fullName>
    </submittedName>
</protein>
<dbReference type="RefSeq" id="WP_117302387.1">
    <property type="nucleotide sequence ID" value="NZ_QVQT02000006.1"/>
</dbReference>
<feature type="transmembrane region" description="Helical" evidence="5">
    <location>
        <begin position="7"/>
        <end position="28"/>
    </location>
</feature>
<feature type="transmembrane region" description="Helical" evidence="5">
    <location>
        <begin position="73"/>
        <end position="91"/>
    </location>
</feature>
<evidence type="ECO:0000256" key="1">
    <source>
        <dbReference type="ARBA" id="ARBA00004141"/>
    </source>
</evidence>
<sequence>MKIAALIARILVGLIFLIFGLNGFLNFIPSPPMPGGMVSDFLHAFMQSHYAMVVSAFQIAGGALLLVNRYVPLGIALLAPIVVNILSFHLLLYRPGISVALVTSALWLILAIHYRQYFACLFVQKTP</sequence>
<accession>A0A372IKK4</accession>
<feature type="transmembrane region" description="Helical" evidence="5">
    <location>
        <begin position="97"/>
        <end position="114"/>
    </location>
</feature>
<organism evidence="6 7">
    <name type="scientific">Paracidobacterium acidisoli</name>
    <dbReference type="NCBI Taxonomy" id="2303751"/>
    <lineage>
        <taxon>Bacteria</taxon>
        <taxon>Pseudomonadati</taxon>
        <taxon>Acidobacteriota</taxon>
        <taxon>Terriglobia</taxon>
        <taxon>Terriglobales</taxon>
        <taxon>Acidobacteriaceae</taxon>
        <taxon>Paracidobacterium</taxon>
    </lineage>
</organism>
<evidence type="ECO:0000313" key="7">
    <source>
        <dbReference type="Proteomes" id="UP000264702"/>
    </source>
</evidence>
<evidence type="ECO:0000256" key="4">
    <source>
        <dbReference type="ARBA" id="ARBA00023136"/>
    </source>
</evidence>
<dbReference type="EMBL" id="QVQT01000006">
    <property type="protein sequence ID" value="RFU15418.1"/>
    <property type="molecule type" value="Genomic_DNA"/>
</dbReference>
<proteinExistence type="predicted"/>
<name>A0A372IKK4_9BACT</name>
<dbReference type="OrthoDB" id="122849at2"/>
<comment type="caution">
    <text evidence="6">The sequence shown here is derived from an EMBL/GenBank/DDBJ whole genome shotgun (WGS) entry which is preliminary data.</text>
</comment>
<dbReference type="Proteomes" id="UP000264702">
    <property type="component" value="Unassembled WGS sequence"/>
</dbReference>
<keyword evidence="3 5" id="KW-1133">Transmembrane helix</keyword>
<gene>
    <name evidence="6" type="ORF">D0Y96_17285</name>
</gene>
<reference evidence="6 7" key="1">
    <citation type="submission" date="2018-08" db="EMBL/GenBank/DDBJ databases">
        <title>Acidipila sp. 4G-K13, an acidobacterium isolated from forest soil.</title>
        <authorList>
            <person name="Gao Z.-H."/>
            <person name="Qiu L.-H."/>
        </authorList>
    </citation>
    <scope>NUCLEOTIDE SEQUENCE [LARGE SCALE GENOMIC DNA]</scope>
    <source>
        <strain evidence="6 7">4G-K13</strain>
    </source>
</reference>